<dbReference type="PROSITE" id="PS50283">
    <property type="entry name" value="NA_SOLUT_SYMP_3"/>
    <property type="match status" value="1"/>
</dbReference>
<dbReference type="PANTHER" id="PTHR42985:SF38">
    <property type="entry name" value="FI02016P"/>
    <property type="match status" value="1"/>
</dbReference>
<dbReference type="PANTHER" id="PTHR42985">
    <property type="entry name" value="SODIUM-COUPLED MONOCARBOXYLATE TRANSPORTER"/>
    <property type="match status" value="1"/>
</dbReference>
<organism evidence="12 13">
    <name type="scientific">Anopheles stephensi</name>
    <name type="common">Indo-Pakistan malaria mosquito</name>
    <dbReference type="NCBI Taxonomy" id="30069"/>
    <lineage>
        <taxon>Eukaryota</taxon>
        <taxon>Metazoa</taxon>
        <taxon>Ecdysozoa</taxon>
        <taxon>Arthropoda</taxon>
        <taxon>Hexapoda</taxon>
        <taxon>Insecta</taxon>
        <taxon>Pterygota</taxon>
        <taxon>Neoptera</taxon>
        <taxon>Endopterygota</taxon>
        <taxon>Diptera</taxon>
        <taxon>Nematocera</taxon>
        <taxon>Culicoidea</taxon>
        <taxon>Culicidae</taxon>
        <taxon>Anophelinae</taxon>
        <taxon>Anopheles</taxon>
    </lineage>
</organism>
<evidence type="ECO:0000256" key="7">
    <source>
        <dbReference type="ARBA" id="ARBA00023053"/>
    </source>
</evidence>
<keyword evidence="10" id="KW-0739">Sodium transport</keyword>
<keyword evidence="7" id="KW-0915">Sodium</keyword>
<dbReference type="InterPro" id="IPR038377">
    <property type="entry name" value="Na/Glc_symporter_sf"/>
</dbReference>
<dbReference type="STRING" id="30069.A0A182YAF1"/>
<accession>A0A182YAF1</accession>
<dbReference type="Proteomes" id="UP000076408">
    <property type="component" value="Unassembled WGS sequence"/>
</dbReference>
<keyword evidence="6" id="KW-1133">Transmembrane helix</keyword>
<dbReference type="OMA" id="SIMFAIM"/>
<keyword evidence="8" id="KW-0406">Ion transport</keyword>
<proteinExistence type="inferred from homology"/>
<evidence type="ECO:0000256" key="2">
    <source>
        <dbReference type="ARBA" id="ARBA00006434"/>
    </source>
</evidence>
<dbReference type="NCBIfam" id="TIGR00813">
    <property type="entry name" value="sss"/>
    <property type="match status" value="1"/>
</dbReference>
<keyword evidence="13" id="KW-1185">Reference proteome</keyword>
<dbReference type="CDD" id="cd11492">
    <property type="entry name" value="SLC5sbd_NIS-SMVT"/>
    <property type="match status" value="1"/>
</dbReference>
<evidence type="ECO:0000256" key="8">
    <source>
        <dbReference type="ARBA" id="ARBA00023065"/>
    </source>
</evidence>
<evidence type="ECO:0008006" key="14">
    <source>
        <dbReference type="Google" id="ProtNLM"/>
    </source>
</evidence>
<evidence type="ECO:0000313" key="12">
    <source>
        <dbReference type="EnsemblMetazoa" id="ASTEI05437-PA"/>
    </source>
</evidence>
<dbReference type="VEuPathDB" id="VectorBase:ASTEI20_040305"/>
<evidence type="ECO:0000256" key="4">
    <source>
        <dbReference type="ARBA" id="ARBA00022475"/>
    </source>
</evidence>
<keyword evidence="9" id="KW-0472">Membrane</keyword>
<keyword evidence="4" id="KW-1003">Cell membrane</keyword>
<evidence type="ECO:0000256" key="11">
    <source>
        <dbReference type="RuleBase" id="RU362091"/>
    </source>
</evidence>
<evidence type="ECO:0000256" key="6">
    <source>
        <dbReference type="ARBA" id="ARBA00022989"/>
    </source>
</evidence>
<evidence type="ECO:0000256" key="9">
    <source>
        <dbReference type="ARBA" id="ARBA00023136"/>
    </source>
</evidence>
<dbReference type="VEuPathDB" id="VectorBase:ASTEI05437"/>
<comment type="subcellular location">
    <subcellularLocation>
        <location evidence="1">Cell membrane</location>
        <topology evidence="1">Multi-pass membrane protein</topology>
    </subcellularLocation>
</comment>
<reference evidence="12" key="2">
    <citation type="submission" date="2020-05" db="UniProtKB">
        <authorList>
            <consortium name="EnsemblMetazoa"/>
        </authorList>
    </citation>
    <scope>IDENTIFICATION</scope>
    <source>
        <strain evidence="12">Indian</strain>
    </source>
</reference>
<dbReference type="InterPro" id="IPR051163">
    <property type="entry name" value="Sodium:Solute_Symporter_SSF"/>
</dbReference>
<keyword evidence="3" id="KW-0813">Transport</keyword>
<dbReference type="GO" id="GO:0005886">
    <property type="term" value="C:plasma membrane"/>
    <property type="evidence" value="ECO:0007669"/>
    <property type="project" value="UniProtKB-SubCell"/>
</dbReference>
<evidence type="ECO:0000256" key="3">
    <source>
        <dbReference type="ARBA" id="ARBA00022448"/>
    </source>
</evidence>
<sequence length="640" mass="70838">MSATDLEDIVEHMRRFAWPDYLVFVSMLLLCILIGVYFGFVQRKPNTESEYLMGGRTMLVFPIALSLIASFISGITLLGLPTEVYSFGIQYVYVALGVTLMGFVMGFIYLPVLHTHTHTHGTHFVRVRDGRALGGRVFLCATSLLVRLTHAVDRPAYTANPCPAVGTRLRVPRYLETRFDRRLRMFGSVMFTIMNIGYLPIVIYVPALAFNQVTGVNIHVITPIVCIVCVFYTCVGGLKAVVWTDVVQTFSMFGALVLVAIKGTIDLGGSDVVFQRAWDTGRLERPNFDINPTTRHTFWSQLIGGFVYWLQTNAVSQNMIQRYLSLPSVAAGRRALWIFVFGVCLLMSLCSYCGLLIYATYQHCDPLSTKLARAKDQLLPLFVMDILRDLPGLPGLFVAGVFSAALSSLSTCLNSMSAVILEDFVKPFVHKPLSQRTVNWIMRSVVVGVGALCAALVFVVEKMGTVLQLTMSLEAITNGPLLGTFTIGILIPWVESRSALTGGIFGVIFMSWLSLKAQYWVATGTIVFPHKPMSVDGCTYEFDHSLVNATSTSVYTTDDIFPLFRVSYMWYTFLGAAVTILVSLLCSVLFFGRNDPKTVSPDLMAGFVRRYIHGPDATPNERVAANAYGKNGKTLHESAL</sequence>
<dbReference type="InterPro" id="IPR001734">
    <property type="entry name" value="Na/solute_symporter"/>
</dbReference>
<dbReference type="GO" id="GO:0006814">
    <property type="term" value="P:sodium ion transport"/>
    <property type="evidence" value="ECO:0007669"/>
    <property type="project" value="UniProtKB-KW"/>
</dbReference>
<dbReference type="VEuPathDB" id="VectorBase:ASTE003444"/>
<dbReference type="AlphaFoldDB" id="A0A182YAF1"/>
<evidence type="ECO:0000313" key="13">
    <source>
        <dbReference type="Proteomes" id="UP000076408"/>
    </source>
</evidence>
<dbReference type="EnsemblMetazoa" id="ASTEI05437-RA">
    <property type="protein sequence ID" value="ASTEI05437-PA"/>
    <property type="gene ID" value="ASTEI05437"/>
</dbReference>
<dbReference type="Gene3D" id="1.20.1730.10">
    <property type="entry name" value="Sodium/glucose cotransporter"/>
    <property type="match status" value="1"/>
</dbReference>
<comment type="similarity">
    <text evidence="2 11">Belongs to the sodium:solute symporter (SSF) (TC 2.A.21) family.</text>
</comment>
<protein>
    <recommendedName>
        <fullName evidence="14">Sodium/solute symporter</fullName>
    </recommendedName>
</protein>
<dbReference type="Pfam" id="PF00474">
    <property type="entry name" value="SSF"/>
    <property type="match status" value="2"/>
</dbReference>
<dbReference type="GO" id="GO:0015293">
    <property type="term" value="F:symporter activity"/>
    <property type="evidence" value="ECO:0007669"/>
    <property type="project" value="TreeGrafter"/>
</dbReference>
<reference evidence="13" key="1">
    <citation type="journal article" date="2014" name="Genome Biol.">
        <title>Genome analysis of a major urban malaria vector mosquito, Anopheles stephensi.</title>
        <authorList>
            <person name="Jiang X."/>
            <person name="Peery A."/>
            <person name="Hall A.B."/>
            <person name="Sharma A."/>
            <person name="Chen X.G."/>
            <person name="Waterhouse R.M."/>
            <person name="Komissarov A."/>
            <person name="Riehle M.M."/>
            <person name="Shouche Y."/>
            <person name="Sharakhova M.V."/>
            <person name="Lawson D."/>
            <person name="Pakpour N."/>
            <person name="Arensburger P."/>
            <person name="Davidson V.L."/>
            <person name="Eiglmeier K."/>
            <person name="Emrich S."/>
            <person name="George P."/>
            <person name="Kennedy R.C."/>
            <person name="Mane S.P."/>
            <person name="Maslen G."/>
            <person name="Oringanje C."/>
            <person name="Qi Y."/>
            <person name="Settlage R."/>
            <person name="Tojo M."/>
            <person name="Tubio J.M."/>
            <person name="Unger M.F."/>
            <person name="Wang B."/>
            <person name="Vernick K.D."/>
            <person name="Ribeiro J.M."/>
            <person name="James A.A."/>
            <person name="Michel K."/>
            <person name="Riehle M.A."/>
            <person name="Luckhart S."/>
            <person name="Sharakhov I.V."/>
            <person name="Tu Z."/>
        </authorList>
    </citation>
    <scope>NUCLEOTIDE SEQUENCE [LARGE SCALE GENOMIC DNA]</scope>
    <source>
        <strain evidence="13">Indian</strain>
    </source>
</reference>
<evidence type="ECO:0000256" key="10">
    <source>
        <dbReference type="ARBA" id="ARBA00023201"/>
    </source>
</evidence>
<name>A0A182YAF1_ANOST</name>
<keyword evidence="5" id="KW-0812">Transmembrane</keyword>
<evidence type="ECO:0000256" key="5">
    <source>
        <dbReference type="ARBA" id="ARBA00022692"/>
    </source>
</evidence>
<evidence type="ECO:0000256" key="1">
    <source>
        <dbReference type="ARBA" id="ARBA00004651"/>
    </source>
</evidence>